<dbReference type="Proteomes" id="UP000011746">
    <property type="component" value="Unassembled WGS sequence"/>
</dbReference>
<keyword evidence="5" id="KW-1185">Reference proteome</keyword>
<dbReference type="eggNOG" id="COG5632">
    <property type="taxonomic scope" value="Bacteria"/>
</dbReference>
<evidence type="ECO:0000313" key="3">
    <source>
        <dbReference type="EMBL" id="APC65612.1"/>
    </source>
</evidence>
<dbReference type="PATRIC" id="fig|1230341.3.peg.2759"/>
<dbReference type="InterPro" id="IPR050695">
    <property type="entry name" value="N-acetylmuramoyl_amidase_3"/>
</dbReference>
<dbReference type="InterPro" id="IPR036366">
    <property type="entry name" value="PGBDSf"/>
</dbReference>
<name>K2FHA6_9BACI</name>
<evidence type="ECO:0000313" key="6">
    <source>
        <dbReference type="Proteomes" id="UP000092654"/>
    </source>
</evidence>
<dbReference type="Pfam" id="PF01471">
    <property type="entry name" value="PG_binding_1"/>
    <property type="match status" value="1"/>
</dbReference>
<dbReference type="KEGG" id="sje:AAV35_14220"/>
<dbReference type="GO" id="GO:0008745">
    <property type="term" value="F:N-acetylmuramoyl-L-alanine amidase activity"/>
    <property type="evidence" value="ECO:0007669"/>
    <property type="project" value="InterPro"/>
</dbReference>
<dbReference type="PANTHER" id="PTHR30404:SF0">
    <property type="entry name" value="N-ACETYLMURAMOYL-L-ALANINE AMIDASE AMIC"/>
    <property type="match status" value="1"/>
</dbReference>
<dbReference type="PANTHER" id="PTHR30404">
    <property type="entry name" value="N-ACETYLMURAMOYL-L-ALANINE AMIDASE"/>
    <property type="match status" value="1"/>
</dbReference>
<reference evidence="6" key="2">
    <citation type="submission" date="2015-06" db="EMBL/GenBank/DDBJ databases">
        <title>Salimicrobium jeotgali MJ3, isolated from Myulchi jeot, a traditional Korean fermented seafood.</title>
        <authorList>
            <person name="Kim K.H."/>
            <person name="Jeon C.O."/>
            <person name="Jin H.M."/>
        </authorList>
    </citation>
    <scope>NUCLEOTIDE SEQUENCE [LARGE SCALE GENOMIC DNA]</scope>
    <source>
        <strain evidence="6">MJ3</strain>
    </source>
</reference>
<organism evidence="4 5">
    <name type="scientific">Salimicrobium jeotgali</name>
    <dbReference type="NCBI Taxonomy" id="1230341"/>
    <lineage>
        <taxon>Bacteria</taxon>
        <taxon>Bacillati</taxon>
        <taxon>Bacillota</taxon>
        <taxon>Bacilli</taxon>
        <taxon>Bacillales</taxon>
        <taxon>Bacillaceae</taxon>
        <taxon>Salimicrobium</taxon>
    </lineage>
</organism>
<dbReference type="STRING" id="1230341.AAV35_14220"/>
<keyword evidence="1" id="KW-0378">Hydrolase</keyword>
<evidence type="ECO:0000259" key="2">
    <source>
        <dbReference type="SMART" id="SM00646"/>
    </source>
</evidence>
<dbReference type="Proteomes" id="UP000092654">
    <property type="component" value="Chromosome"/>
</dbReference>
<dbReference type="Pfam" id="PF01520">
    <property type="entry name" value="Amidase_3"/>
    <property type="match status" value="1"/>
</dbReference>
<dbReference type="GO" id="GO:0009253">
    <property type="term" value="P:peptidoglycan catabolic process"/>
    <property type="evidence" value="ECO:0007669"/>
    <property type="project" value="InterPro"/>
</dbReference>
<reference evidence="4 5" key="1">
    <citation type="journal article" date="2012" name="J. Bacteriol.">
        <title>Draft Genome Sequence of Salimicrobium sp. Strain MJ3, Isolated from Myulchi-Jeot, Korean Fermented Seafood.</title>
        <authorList>
            <person name="Lee S.H."/>
            <person name="Jung J.Y."/>
            <person name="Jeon C.O."/>
        </authorList>
    </citation>
    <scope>NUCLEOTIDE SEQUENCE [LARGE SCALE GENOMIC DNA]</scope>
    <source>
        <strain evidence="4 5">MJ3</strain>
    </source>
</reference>
<dbReference type="InterPro" id="IPR002477">
    <property type="entry name" value="Peptidoglycan-bd-like"/>
</dbReference>
<dbReference type="eggNOG" id="COG3409">
    <property type="taxonomic scope" value="Bacteria"/>
</dbReference>
<dbReference type="CDD" id="cd02696">
    <property type="entry name" value="MurNAc-LAA"/>
    <property type="match status" value="1"/>
</dbReference>
<evidence type="ECO:0000256" key="1">
    <source>
        <dbReference type="ARBA" id="ARBA00022801"/>
    </source>
</evidence>
<dbReference type="InterPro" id="IPR002508">
    <property type="entry name" value="MurNAc-LAA_cat"/>
</dbReference>
<dbReference type="OrthoDB" id="9763643at2"/>
<evidence type="ECO:0000313" key="4">
    <source>
        <dbReference type="EMBL" id="EKE30506.1"/>
    </source>
</evidence>
<dbReference type="InterPro" id="IPR036365">
    <property type="entry name" value="PGBD-like_sf"/>
</dbReference>
<dbReference type="eggNOG" id="COG0860">
    <property type="taxonomic scope" value="Bacteria"/>
</dbReference>
<sequence>MSKTLVVFAGHYEDLFDEEGSKGIYTDTEADGQYEEYDSNIVIARHTVEELSDVDGLRVLFPQKNGADYRSLRARVDYCNRNGADMVLFIHSNASSARSAHGACAFYYYTSGEGKRMANIYRDEMQDAGYPLWSNGTYGCNPDDGWSNFFVVRKTAMPVLLTENFFFTNPKELREYLQDGKDLKKIGHIHARVACRSLGLSTNKLGDGAYSSSADPEITGVYGEGDRGPGVKRRQNLLLKLDYDMDGYGADGSFGPATVEAVKAFQKKHGLAVDGMVGPKTEAKMKEVLKAKNDSSDDSEEVKQLKTFNDNYRLESKVNDLRFYGNPSWSDEDKYGTVDAGIGFPKVERLVKVGRGRQYEVVNSNGDHFYITAAEKFVTLKETDTTPSYVGRRVESHYNGRVRFYNAPSWEDEHHVGSLTKGQGFPEIVEKVNVGGGKQYKAKNSNGEVYYVTSNENYVQVV</sequence>
<protein>
    <recommendedName>
        <fullName evidence="2">MurNAc-LAA domain-containing protein</fullName>
    </recommendedName>
</protein>
<evidence type="ECO:0000313" key="5">
    <source>
        <dbReference type="Proteomes" id="UP000011746"/>
    </source>
</evidence>
<dbReference type="SUPFAM" id="SSF53187">
    <property type="entry name" value="Zn-dependent exopeptidases"/>
    <property type="match status" value="1"/>
</dbReference>
<feature type="domain" description="MurNAc-LAA" evidence="2">
    <location>
        <begin position="76"/>
        <end position="193"/>
    </location>
</feature>
<dbReference type="GO" id="GO:0030288">
    <property type="term" value="C:outer membrane-bounded periplasmic space"/>
    <property type="evidence" value="ECO:0007669"/>
    <property type="project" value="TreeGrafter"/>
</dbReference>
<dbReference type="AlphaFoldDB" id="K2FHA6"/>
<accession>K2FHA6</accession>
<gene>
    <name evidence="3" type="ORF">AAV35_14220</name>
    <name evidence="4" type="ORF">MJ3_13734</name>
</gene>
<dbReference type="SMART" id="SM00646">
    <property type="entry name" value="Ami_3"/>
    <property type="match status" value="1"/>
</dbReference>
<dbReference type="RefSeq" id="WP_008592713.1">
    <property type="nucleotide sequence ID" value="NZ_AMPQ01000045.1"/>
</dbReference>
<reference evidence="3" key="3">
    <citation type="submission" date="2016-11" db="EMBL/GenBank/DDBJ databases">
        <title>Salimicrobium jeotgali MJ3, isolated from Myulchi jeot, a traditional Korean fermented seafood.</title>
        <authorList>
            <person name="Kim K.H."/>
            <person name="Jeon C.O."/>
            <person name="Jin H.M."/>
        </authorList>
    </citation>
    <scope>NUCLEOTIDE SEQUENCE</scope>
    <source>
        <strain evidence="3">MJ3</strain>
    </source>
</reference>
<dbReference type="EMBL" id="AMPQ01000045">
    <property type="protein sequence ID" value="EKE30506.1"/>
    <property type="molecule type" value="Genomic_DNA"/>
</dbReference>
<dbReference type="Gene3D" id="1.10.101.10">
    <property type="entry name" value="PGBD-like superfamily/PGBD"/>
    <property type="match status" value="1"/>
</dbReference>
<proteinExistence type="predicted"/>
<dbReference type="EMBL" id="CP011361">
    <property type="protein sequence ID" value="APC65612.1"/>
    <property type="molecule type" value="Genomic_DNA"/>
</dbReference>
<dbReference type="Gene3D" id="3.40.630.40">
    <property type="entry name" value="Zn-dependent exopeptidases"/>
    <property type="match status" value="1"/>
</dbReference>
<dbReference type="SUPFAM" id="SSF47090">
    <property type="entry name" value="PGBD-like"/>
    <property type="match status" value="1"/>
</dbReference>